<protein>
    <submittedName>
        <fullName evidence="3 4">F-box/FBD/LRR-repeat protein At1g13570-like isoform X1</fullName>
    </submittedName>
</protein>
<name>A0A1S3X273_TOBAC</name>
<dbReference type="RefSeq" id="XP_016433927.1">
    <property type="nucleotide sequence ID" value="XM_016578441.1"/>
</dbReference>
<dbReference type="InterPro" id="IPR001810">
    <property type="entry name" value="F-box_dom"/>
</dbReference>
<dbReference type="OMA" id="TICFWDE"/>
<evidence type="ECO:0000313" key="2">
    <source>
        <dbReference type="Proteomes" id="UP000790787"/>
    </source>
</evidence>
<feature type="domain" description="F-box" evidence="1">
    <location>
        <begin position="16"/>
        <end position="69"/>
    </location>
</feature>
<reference key="1">
    <citation type="journal article" date="2014" name="Nat. Commun.">
        <title>The tobacco genome sequence and its comparison with those of tomato and potato.</title>
        <authorList>
            <person name="Sierro N."/>
            <person name="Battey J.N."/>
            <person name="Ouadi S."/>
            <person name="Bakaher N."/>
            <person name="Bovet L."/>
            <person name="Willig A."/>
            <person name="Goepfert S."/>
            <person name="Peitsch M.C."/>
            <person name="Ivanov N.V."/>
        </authorList>
    </citation>
    <scope>NUCLEOTIDE SEQUENCE [LARGE SCALE GENOMIC DNA]</scope>
    <source>
        <strain>cv. TN90</strain>
    </source>
</reference>
<dbReference type="AlphaFoldDB" id="A0A1S3X273"/>
<dbReference type="InterPro" id="IPR032675">
    <property type="entry name" value="LRR_dom_sf"/>
</dbReference>
<dbReference type="KEGG" id="nta:107760395"/>
<dbReference type="Proteomes" id="UP000790787">
    <property type="component" value="Chromosome 24"/>
</dbReference>
<dbReference type="PROSITE" id="PS50181">
    <property type="entry name" value="FBOX"/>
    <property type="match status" value="1"/>
</dbReference>
<keyword evidence="2" id="KW-1185">Reference proteome</keyword>
<dbReference type="RefSeq" id="XP_016433926.1">
    <property type="nucleotide sequence ID" value="XM_016578440.1"/>
</dbReference>
<dbReference type="Gene3D" id="1.20.1280.50">
    <property type="match status" value="1"/>
</dbReference>
<reference evidence="3 4" key="2">
    <citation type="submission" date="2025-04" db="UniProtKB">
        <authorList>
            <consortium name="RefSeq"/>
        </authorList>
    </citation>
    <scope>IDENTIFICATION</scope>
</reference>
<dbReference type="SUPFAM" id="SSF81383">
    <property type="entry name" value="F-box domain"/>
    <property type="match status" value="1"/>
</dbReference>
<evidence type="ECO:0000313" key="4">
    <source>
        <dbReference type="RefSeq" id="XP_016433927.1"/>
    </source>
</evidence>
<dbReference type="STRING" id="4097.A0A1S3X273"/>
<dbReference type="InterPro" id="IPR053781">
    <property type="entry name" value="F-box_AtFBL13-like"/>
</dbReference>
<dbReference type="PANTHER" id="PTHR31639">
    <property type="entry name" value="F-BOX PROTEIN-LIKE"/>
    <property type="match status" value="1"/>
</dbReference>
<accession>A0A1S3X273</accession>
<dbReference type="Pfam" id="PF00646">
    <property type="entry name" value="F-box"/>
    <property type="match status" value="1"/>
</dbReference>
<dbReference type="InterPro" id="IPR055411">
    <property type="entry name" value="LRR_FXL15/At3g58940/PEG3-like"/>
</dbReference>
<dbReference type="GeneID" id="107760395"/>
<evidence type="ECO:0000313" key="3">
    <source>
        <dbReference type="RefSeq" id="XP_016433926.1"/>
    </source>
</evidence>
<proteinExistence type="predicted"/>
<dbReference type="PaxDb" id="4097-A0A1S3X273"/>
<dbReference type="CDD" id="cd22160">
    <property type="entry name" value="F-box_AtFBL13-like"/>
    <property type="match status" value="1"/>
</dbReference>
<dbReference type="PANTHER" id="PTHR31639:SF153">
    <property type="entry name" value="UBIQUITIN-PROTEIN LIGASE"/>
    <property type="match status" value="1"/>
</dbReference>
<gene>
    <name evidence="3 4" type="primary">LOC107760395</name>
</gene>
<dbReference type="OrthoDB" id="1744980at2759"/>
<dbReference type="SUPFAM" id="SSF52047">
    <property type="entry name" value="RNI-like"/>
    <property type="match status" value="1"/>
</dbReference>
<dbReference type="Pfam" id="PF24758">
    <property type="entry name" value="LRR_At5g56370"/>
    <property type="match status" value="1"/>
</dbReference>
<evidence type="ECO:0000259" key="1">
    <source>
        <dbReference type="PROSITE" id="PS50181"/>
    </source>
</evidence>
<organism evidence="3">
    <name type="scientific">Nicotiana tabacum</name>
    <name type="common">Common tobacco</name>
    <dbReference type="NCBI Taxonomy" id="4097"/>
    <lineage>
        <taxon>Eukaryota</taxon>
        <taxon>Viridiplantae</taxon>
        <taxon>Streptophyta</taxon>
        <taxon>Embryophyta</taxon>
        <taxon>Tracheophyta</taxon>
        <taxon>Spermatophyta</taxon>
        <taxon>Magnoliopsida</taxon>
        <taxon>eudicotyledons</taxon>
        <taxon>Gunneridae</taxon>
        <taxon>Pentapetalae</taxon>
        <taxon>asterids</taxon>
        <taxon>lamiids</taxon>
        <taxon>Solanales</taxon>
        <taxon>Solanaceae</taxon>
        <taxon>Nicotianoideae</taxon>
        <taxon>Nicotianeae</taxon>
        <taxon>Nicotiana</taxon>
    </lineage>
</organism>
<sequence length="420" mass="47828">MMAPKGKKHCVRTLPPDVLNNLPENIVDEILIRLPLRDAVRTSILSKKWRYNWCRIPQLTLDQALWKTKKDLTYITSNFTKIIYHILTLHVGPITKFTLCIPNLEGCPNLDNLMYFLSRNVIKHLVLRLPRGNPYKLPSSFFVCLQLGHLTLKNCLILPPPTFKGFDRLTSLKLYNVSISSKLLESLISHSPLLEQLVLQISGLSDIIEINAPMLRSFDFTGNIRCICFKSIPFLAKLSLTKENYVEEKCNIAKLFEPLIALEHLHLNDTFFFAGAGEVPTRLPFNLNFVKHLCISSICLFVLEEVSFALCLLRSFPCLQYVEIKVEAGDGNDIPALECLEVEQFSDVSFNHLREVKLIRTNGTIREMQLMKLLLAKSPVLVRILIEPCLVEDSATVKILAEVKKFQRASPKAEVVCKLQ</sequence>
<dbReference type="InterPro" id="IPR036047">
    <property type="entry name" value="F-box-like_dom_sf"/>
</dbReference>
<dbReference type="Gene3D" id="3.80.10.10">
    <property type="entry name" value="Ribonuclease Inhibitor"/>
    <property type="match status" value="1"/>
</dbReference>